<dbReference type="AlphaFoldDB" id="A0A3Q3W7M1"/>
<dbReference type="GO" id="GO:0005737">
    <property type="term" value="C:cytoplasm"/>
    <property type="evidence" value="ECO:0007669"/>
    <property type="project" value="UniProtKB-SubCell"/>
</dbReference>
<dbReference type="OMA" id="MMSTHEP"/>
<accession>A0A3Q3W7M1</accession>
<evidence type="ECO:0000256" key="1">
    <source>
        <dbReference type="ARBA" id="ARBA00004496"/>
    </source>
</evidence>
<dbReference type="Proteomes" id="UP000261620">
    <property type="component" value="Unplaced"/>
</dbReference>
<dbReference type="GO" id="GO:0008283">
    <property type="term" value="P:cell population proliferation"/>
    <property type="evidence" value="ECO:0007669"/>
    <property type="project" value="InterPro"/>
</dbReference>
<dbReference type="PANTHER" id="PTHR21331:SF2">
    <property type="entry name" value="BRCA1-ASSOCIATED ATM ACTIVATOR 1"/>
    <property type="match status" value="1"/>
</dbReference>
<dbReference type="PANTHER" id="PTHR21331">
    <property type="entry name" value="BRCA1-ASSOCIATED ATM ACTIVATOR 1"/>
    <property type="match status" value="1"/>
</dbReference>
<evidence type="ECO:0000256" key="2">
    <source>
        <dbReference type="ARBA" id="ARBA00022490"/>
    </source>
</evidence>
<comment type="subcellular location">
    <subcellularLocation>
        <location evidence="1">Cytoplasm</location>
    </subcellularLocation>
</comment>
<reference evidence="3" key="1">
    <citation type="submission" date="2025-08" db="UniProtKB">
        <authorList>
            <consortium name="Ensembl"/>
        </authorList>
    </citation>
    <scope>IDENTIFICATION</scope>
</reference>
<evidence type="ECO:0000313" key="4">
    <source>
        <dbReference type="Proteomes" id="UP000261620"/>
    </source>
</evidence>
<keyword evidence="2" id="KW-0963">Cytoplasm</keyword>
<evidence type="ECO:0008006" key="5">
    <source>
        <dbReference type="Google" id="ProtNLM"/>
    </source>
</evidence>
<dbReference type="InterPro" id="IPR038904">
    <property type="entry name" value="BRAT1"/>
</dbReference>
<proteinExistence type="predicted"/>
<dbReference type="GO" id="GO:0006974">
    <property type="term" value="P:DNA damage response"/>
    <property type="evidence" value="ECO:0007669"/>
    <property type="project" value="InterPro"/>
</dbReference>
<name>A0A3Q3W7M1_MOLML</name>
<keyword evidence="4" id="KW-1185">Reference proteome</keyword>
<reference evidence="3" key="2">
    <citation type="submission" date="2025-09" db="UniProtKB">
        <authorList>
            <consortium name="Ensembl"/>
        </authorList>
    </citation>
    <scope>IDENTIFICATION</scope>
</reference>
<sequence>MTECVSLLPSVCEVLADPGRSLPDDTSLEKLLDWFIGLNKAGGSLLEACPCLLDFISTVVHNTAADPGVLSFTLRLTGLLAASDAGFRALQISLIPSCGSRQTQVCLSPQLPIRCSPRFCSSFSLPQLNVTVRIREMTGGHRPPSTVMLSWQSWSTSGSPWFPMKGHKSIRVCRP</sequence>
<dbReference type="GO" id="GO:0005634">
    <property type="term" value="C:nucleus"/>
    <property type="evidence" value="ECO:0007669"/>
    <property type="project" value="TreeGrafter"/>
</dbReference>
<evidence type="ECO:0000313" key="3">
    <source>
        <dbReference type="Ensembl" id="ENSMMOP00000004594.1"/>
    </source>
</evidence>
<protein>
    <recommendedName>
        <fullName evidence="5">BRCA1-associated ATM activator 1</fullName>
    </recommendedName>
</protein>
<dbReference type="Ensembl" id="ENSMMOT00000004678.1">
    <property type="protein sequence ID" value="ENSMMOP00000004594.1"/>
    <property type="gene ID" value="ENSMMOG00000003662.1"/>
</dbReference>
<dbReference type="STRING" id="94237.ENSMMOP00000004594"/>
<organism evidence="3 4">
    <name type="scientific">Mola mola</name>
    <name type="common">Ocean sunfish</name>
    <name type="synonym">Tetraodon mola</name>
    <dbReference type="NCBI Taxonomy" id="94237"/>
    <lineage>
        <taxon>Eukaryota</taxon>
        <taxon>Metazoa</taxon>
        <taxon>Chordata</taxon>
        <taxon>Craniata</taxon>
        <taxon>Vertebrata</taxon>
        <taxon>Euteleostomi</taxon>
        <taxon>Actinopterygii</taxon>
        <taxon>Neopterygii</taxon>
        <taxon>Teleostei</taxon>
        <taxon>Neoteleostei</taxon>
        <taxon>Acanthomorphata</taxon>
        <taxon>Eupercaria</taxon>
        <taxon>Tetraodontiformes</taxon>
        <taxon>Molidae</taxon>
        <taxon>Mola</taxon>
    </lineage>
</organism>